<protein>
    <submittedName>
        <fullName evidence="2">Uncharacterized protein</fullName>
    </submittedName>
</protein>
<sequence>MAQTVTCRPPYDKSNGNEKACFPMLQLCPCSHGWRRESQLVAALACIFSPSTSIVPENSYMKVNGSIRCGTRGVIDSEDKQAVALAATARGLRKRDAAPPPSTIALGDKIKCYKTSHFSSARRAGVPRGAGPGARGAGRRRKELNAHLCSRTFPDNNN</sequence>
<evidence type="ECO:0000313" key="2">
    <source>
        <dbReference type="EMBL" id="GBP43168.1"/>
    </source>
</evidence>
<gene>
    <name evidence="2" type="ORF">EVAR_26843_1</name>
</gene>
<comment type="caution">
    <text evidence="2">The sequence shown here is derived from an EMBL/GenBank/DDBJ whole genome shotgun (WGS) entry which is preliminary data.</text>
</comment>
<evidence type="ECO:0000313" key="3">
    <source>
        <dbReference type="Proteomes" id="UP000299102"/>
    </source>
</evidence>
<organism evidence="2 3">
    <name type="scientific">Eumeta variegata</name>
    <name type="common">Bagworm moth</name>
    <name type="synonym">Eumeta japonica</name>
    <dbReference type="NCBI Taxonomy" id="151549"/>
    <lineage>
        <taxon>Eukaryota</taxon>
        <taxon>Metazoa</taxon>
        <taxon>Ecdysozoa</taxon>
        <taxon>Arthropoda</taxon>
        <taxon>Hexapoda</taxon>
        <taxon>Insecta</taxon>
        <taxon>Pterygota</taxon>
        <taxon>Neoptera</taxon>
        <taxon>Endopterygota</taxon>
        <taxon>Lepidoptera</taxon>
        <taxon>Glossata</taxon>
        <taxon>Ditrysia</taxon>
        <taxon>Tineoidea</taxon>
        <taxon>Psychidae</taxon>
        <taxon>Oiketicinae</taxon>
        <taxon>Eumeta</taxon>
    </lineage>
</organism>
<feature type="region of interest" description="Disordered" evidence="1">
    <location>
        <begin position="123"/>
        <end position="143"/>
    </location>
</feature>
<dbReference type="Proteomes" id="UP000299102">
    <property type="component" value="Unassembled WGS sequence"/>
</dbReference>
<name>A0A4C1VVH3_EUMVA</name>
<keyword evidence="3" id="KW-1185">Reference proteome</keyword>
<dbReference type="AlphaFoldDB" id="A0A4C1VVH3"/>
<proteinExistence type="predicted"/>
<dbReference type="EMBL" id="BGZK01000431">
    <property type="protein sequence ID" value="GBP43168.1"/>
    <property type="molecule type" value="Genomic_DNA"/>
</dbReference>
<evidence type="ECO:0000256" key="1">
    <source>
        <dbReference type="SAM" id="MobiDB-lite"/>
    </source>
</evidence>
<reference evidence="2 3" key="1">
    <citation type="journal article" date="2019" name="Commun. Biol.">
        <title>The bagworm genome reveals a unique fibroin gene that provides high tensile strength.</title>
        <authorList>
            <person name="Kono N."/>
            <person name="Nakamura H."/>
            <person name="Ohtoshi R."/>
            <person name="Tomita M."/>
            <person name="Numata K."/>
            <person name="Arakawa K."/>
        </authorList>
    </citation>
    <scope>NUCLEOTIDE SEQUENCE [LARGE SCALE GENOMIC DNA]</scope>
</reference>
<accession>A0A4C1VVH3</accession>